<evidence type="ECO:0000313" key="2">
    <source>
        <dbReference type="Proteomes" id="UP001183410"/>
    </source>
</evidence>
<sequence length="123" mass="13179">MSVKAVNGLREVLVLVESFDGPSAIHRAAELEAAERQVAAYADELLEVTESTEVQRLLAGAVKALQVARKAGHTHQRTPLTRPVSQARFALKLGSAAGGLRLALEELDPDHPLPPPPFGKDSR</sequence>
<dbReference type="EMBL" id="JAVREO010000004">
    <property type="protein sequence ID" value="MDT0266368.1"/>
    <property type="molecule type" value="Genomic_DNA"/>
</dbReference>
<dbReference type="Proteomes" id="UP001183410">
    <property type="component" value="Unassembled WGS sequence"/>
</dbReference>
<accession>A0ABU2JNR9</accession>
<evidence type="ECO:0000313" key="1">
    <source>
        <dbReference type="EMBL" id="MDT0266368.1"/>
    </source>
</evidence>
<keyword evidence="2" id="KW-1185">Reference proteome</keyword>
<organism evidence="1 2">
    <name type="scientific">Streptomyces chisholmiae</name>
    <dbReference type="NCBI Taxonomy" id="3075540"/>
    <lineage>
        <taxon>Bacteria</taxon>
        <taxon>Bacillati</taxon>
        <taxon>Actinomycetota</taxon>
        <taxon>Actinomycetes</taxon>
        <taxon>Kitasatosporales</taxon>
        <taxon>Streptomycetaceae</taxon>
        <taxon>Streptomyces</taxon>
    </lineage>
</organism>
<dbReference type="RefSeq" id="WP_311666386.1">
    <property type="nucleotide sequence ID" value="NZ_JAVREO010000004.1"/>
</dbReference>
<proteinExistence type="predicted"/>
<protein>
    <submittedName>
        <fullName evidence="1">Uncharacterized protein</fullName>
    </submittedName>
</protein>
<reference evidence="2" key="1">
    <citation type="submission" date="2023-07" db="EMBL/GenBank/DDBJ databases">
        <title>30 novel species of actinomycetes from the DSMZ collection.</title>
        <authorList>
            <person name="Nouioui I."/>
        </authorList>
    </citation>
    <scope>NUCLEOTIDE SEQUENCE [LARGE SCALE GENOMIC DNA]</scope>
    <source>
        <strain evidence="2">DSM 44915</strain>
    </source>
</reference>
<gene>
    <name evidence="1" type="ORF">RM844_08675</name>
</gene>
<comment type="caution">
    <text evidence="1">The sequence shown here is derived from an EMBL/GenBank/DDBJ whole genome shotgun (WGS) entry which is preliminary data.</text>
</comment>
<name>A0ABU2JNR9_9ACTN</name>